<evidence type="ECO:0000313" key="1">
    <source>
        <dbReference type="EMBL" id="CEI72320.1"/>
    </source>
</evidence>
<reference evidence="1 2" key="1">
    <citation type="submission" date="2014-09" db="EMBL/GenBank/DDBJ databases">
        <authorList>
            <person name="Hornung B.V."/>
        </authorList>
    </citation>
    <scope>NUCLEOTIDE SEQUENCE [LARGE SCALE GENOMIC DNA]</scope>
    <source>
        <strain evidence="1 2">FRIFI</strain>
    </source>
</reference>
<dbReference type="RefSeq" id="WP_166505036.1">
    <property type="nucleotide sequence ID" value="NZ_JAKNTL010000007.1"/>
</dbReference>
<dbReference type="KEGG" id="rhom:FRIFI_0775"/>
<evidence type="ECO:0008006" key="3">
    <source>
        <dbReference type="Google" id="ProtNLM"/>
    </source>
</evidence>
<dbReference type="EMBL" id="LN650648">
    <property type="protein sequence ID" value="CEI72320.1"/>
    <property type="molecule type" value="Genomic_DNA"/>
</dbReference>
<dbReference type="Proteomes" id="UP000245695">
    <property type="component" value="Chromosome 1"/>
</dbReference>
<proteinExistence type="predicted"/>
<organism evidence="1 2">
    <name type="scientific">Romboutsia hominis</name>
    <dbReference type="NCBI Taxonomy" id="1507512"/>
    <lineage>
        <taxon>Bacteria</taxon>
        <taxon>Bacillati</taxon>
        <taxon>Bacillota</taxon>
        <taxon>Clostridia</taxon>
        <taxon>Peptostreptococcales</taxon>
        <taxon>Peptostreptococcaceae</taxon>
        <taxon>Romboutsia</taxon>
    </lineage>
</organism>
<name>A0A2P2BPP6_9FIRM</name>
<sequence length="130" mass="15203">MKYLFIFLFIITFISPSVDKGYSSNIIRSSVYNYITSLDRAKDYFVENVSFFSKLSKLSYKKAYDNVMKDRILVKHLVLSGETLDDIIKIYNSDIENIEYFRLVALNENPDTISKDYQISYGDYILVPSE</sequence>
<gene>
    <name evidence="1" type="ORF">FRIFI_0775</name>
</gene>
<keyword evidence="2" id="KW-1185">Reference proteome</keyword>
<evidence type="ECO:0000313" key="2">
    <source>
        <dbReference type="Proteomes" id="UP000245695"/>
    </source>
</evidence>
<dbReference type="AlphaFoldDB" id="A0A2P2BPP6"/>
<protein>
    <recommendedName>
        <fullName evidence="3">LysM domain-containing protein</fullName>
    </recommendedName>
</protein>
<accession>A0A2P2BPP6</accession>